<dbReference type="AlphaFoldDB" id="A0A5B0QQC5"/>
<evidence type="ECO:0000313" key="3">
    <source>
        <dbReference type="Proteomes" id="UP000324748"/>
    </source>
</evidence>
<dbReference type="EMBL" id="VSWC01000014">
    <property type="protein sequence ID" value="KAA1115105.1"/>
    <property type="molecule type" value="Genomic_DNA"/>
</dbReference>
<feature type="region of interest" description="Disordered" evidence="1">
    <location>
        <begin position="99"/>
        <end position="207"/>
    </location>
</feature>
<accession>A0A5B0QQC5</accession>
<dbReference type="Proteomes" id="UP000324748">
    <property type="component" value="Unassembled WGS sequence"/>
</dbReference>
<organism evidence="2 3">
    <name type="scientific">Puccinia graminis f. sp. tritici</name>
    <dbReference type="NCBI Taxonomy" id="56615"/>
    <lineage>
        <taxon>Eukaryota</taxon>
        <taxon>Fungi</taxon>
        <taxon>Dikarya</taxon>
        <taxon>Basidiomycota</taxon>
        <taxon>Pucciniomycotina</taxon>
        <taxon>Pucciniomycetes</taxon>
        <taxon>Pucciniales</taxon>
        <taxon>Pucciniaceae</taxon>
        <taxon>Puccinia</taxon>
    </lineage>
</organism>
<gene>
    <name evidence="2" type="ORF">PGT21_031604</name>
</gene>
<name>A0A5B0QQC5_PUCGR</name>
<proteinExistence type="predicted"/>
<feature type="compositionally biased region" description="Basic residues" evidence="1">
    <location>
        <begin position="170"/>
        <end position="180"/>
    </location>
</feature>
<evidence type="ECO:0000313" key="2">
    <source>
        <dbReference type="EMBL" id="KAA1115105.1"/>
    </source>
</evidence>
<comment type="caution">
    <text evidence="2">The sequence shown here is derived from an EMBL/GenBank/DDBJ whole genome shotgun (WGS) entry which is preliminary data.</text>
</comment>
<sequence>MSYSQFTTDTNQTPPVSQNGQGYCDGPCCQGPLDSGQLTQLHHHQPVPVRGHYQPATQLLSSFDSQVISQEQLYIHPNPPKYTQSQQIQLQQLFSSTSNGSYVGPTIPKPATQLAPLQENPSKQPNNHPGSRLSSTALSPPRHQNQEEQPPAPAPNPTPQQQPNIPKKSVTQKKPRKKTQRQYVEPEAANPAHNSTTSAPTIPANPTTRESVTRFLGNSNDVPCVRVPPNLEAYASKSLDELRATAMEKSKKVMTREDEIYFFQYYELQKIELTLAAINRRVSMGMIESLM</sequence>
<feature type="compositionally biased region" description="Polar residues" evidence="1">
    <location>
        <begin position="119"/>
        <end position="138"/>
    </location>
</feature>
<reference evidence="2 3" key="1">
    <citation type="submission" date="2019-05" db="EMBL/GenBank/DDBJ databases">
        <title>Emergence of the Ug99 lineage of the wheat stem rust pathogen through somatic hybridization.</title>
        <authorList>
            <person name="Li F."/>
            <person name="Upadhyaya N.M."/>
            <person name="Sperschneider J."/>
            <person name="Matny O."/>
            <person name="Nguyen-Phuc H."/>
            <person name="Mago R."/>
            <person name="Raley C."/>
            <person name="Miller M.E."/>
            <person name="Silverstein K.A.T."/>
            <person name="Henningsen E."/>
            <person name="Hirsch C.D."/>
            <person name="Visser B."/>
            <person name="Pretorius Z.A."/>
            <person name="Steffenson B.J."/>
            <person name="Schwessinger B."/>
            <person name="Dodds P.N."/>
            <person name="Figueroa M."/>
        </authorList>
    </citation>
    <scope>NUCLEOTIDE SEQUENCE [LARGE SCALE GENOMIC DNA]</scope>
    <source>
        <strain evidence="2">21-0</strain>
    </source>
</reference>
<protein>
    <submittedName>
        <fullName evidence="2">Uncharacterized protein</fullName>
    </submittedName>
</protein>
<keyword evidence="3" id="KW-1185">Reference proteome</keyword>
<feature type="compositionally biased region" description="Pro residues" evidence="1">
    <location>
        <begin position="150"/>
        <end position="160"/>
    </location>
</feature>
<evidence type="ECO:0000256" key="1">
    <source>
        <dbReference type="SAM" id="MobiDB-lite"/>
    </source>
</evidence>
<dbReference type="OrthoDB" id="10633481at2759"/>
<feature type="compositionally biased region" description="Polar residues" evidence="1">
    <location>
        <begin position="192"/>
        <end position="207"/>
    </location>
</feature>